<dbReference type="PROSITE" id="PS51094">
    <property type="entry name" value="PTS_EIIA_TYPE_2"/>
    <property type="match status" value="1"/>
</dbReference>
<dbReference type="InterPro" id="IPR002178">
    <property type="entry name" value="PTS_EIIA_type-2_dom"/>
</dbReference>
<proteinExistence type="predicted"/>
<organism evidence="2">
    <name type="scientific">uncultured spirochete</name>
    <dbReference type="NCBI Taxonomy" id="156406"/>
    <lineage>
        <taxon>Bacteria</taxon>
        <taxon>Pseudomonadati</taxon>
        <taxon>Spirochaetota</taxon>
        <taxon>Spirochaetia</taxon>
        <taxon>Spirochaetales</taxon>
        <taxon>environmental samples</taxon>
    </lineage>
</organism>
<dbReference type="PANTHER" id="PTHR47738">
    <property type="entry name" value="PTS SYSTEM FRUCTOSE-LIKE EIIA COMPONENT-RELATED"/>
    <property type="match status" value="1"/>
</dbReference>
<dbReference type="EMBL" id="FWDO01000004">
    <property type="protein sequence ID" value="SLM17740.1"/>
    <property type="molecule type" value="Genomic_DNA"/>
</dbReference>
<accession>A0A3P3XN92</accession>
<dbReference type="GO" id="GO:0016740">
    <property type="term" value="F:transferase activity"/>
    <property type="evidence" value="ECO:0007669"/>
    <property type="project" value="UniProtKB-KW"/>
</dbReference>
<dbReference type="GO" id="GO:0030295">
    <property type="term" value="F:protein kinase activator activity"/>
    <property type="evidence" value="ECO:0007669"/>
    <property type="project" value="TreeGrafter"/>
</dbReference>
<protein>
    <submittedName>
        <fullName evidence="2">Putative Nitrogen regulatory protein</fullName>
        <ecNumber evidence="2">2.7.1.-</ecNumber>
    </submittedName>
</protein>
<dbReference type="SUPFAM" id="SSF55804">
    <property type="entry name" value="Phoshotransferase/anion transport protein"/>
    <property type="match status" value="1"/>
</dbReference>
<gene>
    <name evidence="2" type="ORF">SPIRO4BDMA_40309</name>
</gene>
<reference evidence="2" key="1">
    <citation type="submission" date="2017-02" db="EMBL/GenBank/DDBJ databases">
        <authorList>
            <person name="Regsiter A."/>
            <person name="William W."/>
        </authorList>
    </citation>
    <scope>NUCLEOTIDE SEQUENCE</scope>
    <source>
        <strain evidence="2">BdmA 4</strain>
    </source>
</reference>
<evidence type="ECO:0000313" key="2">
    <source>
        <dbReference type="EMBL" id="SLM17740.1"/>
    </source>
</evidence>
<keyword evidence="2" id="KW-0808">Transferase</keyword>
<name>A0A3P3XN92_9SPIR</name>
<dbReference type="AlphaFoldDB" id="A0A3P3XN92"/>
<dbReference type="InterPro" id="IPR016152">
    <property type="entry name" value="PTrfase/Anion_transptr"/>
</dbReference>
<dbReference type="Gene3D" id="3.40.930.10">
    <property type="entry name" value="Mannitol-specific EII, Chain A"/>
    <property type="match status" value="1"/>
</dbReference>
<dbReference type="InterPro" id="IPR051541">
    <property type="entry name" value="PTS_SugarTrans_NitroReg"/>
</dbReference>
<dbReference type="CDD" id="cd00211">
    <property type="entry name" value="PTS_IIA_fru"/>
    <property type="match status" value="1"/>
</dbReference>
<dbReference type="PANTHER" id="PTHR47738:SF1">
    <property type="entry name" value="NITROGEN REGULATORY PROTEIN"/>
    <property type="match status" value="1"/>
</dbReference>
<dbReference type="Pfam" id="PF00359">
    <property type="entry name" value="PTS_EIIA_2"/>
    <property type="match status" value="1"/>
</dbReference>
<sequence>MQMLLDELIAEYDPWYLVDPESMPKALGELLRALPLPKGLDRDALLDALLGREEVMSTAIGNGIAIPHVRQFGSESLQKDIVVVAYLFEPLDWKAPDGQLVHTLFLVLAADETRHLQILAEIARLASDEDFVAFLKTMPDRAALVERMRQME</sequence>
<feature type="domain" description="PTS EIIA type-2" evidence="1">
    <location>
        <begin position="7"/>
        <end position="151"/>
    </location>
</feature>
<evidence type="ECO:0000259" key="1">
    <source>
        <dbReference type="PROSITE" id="PS51094"/>
    </source>
</evidence>
<dbReference type="EC" id="2.7.1.-" evidence="2"/>